<reference evidence="10" key="1">
    <citation type="journal article" date="2019" name="Int. J. Syst. Evol. Microbiol.">
        <title>The Global Catalogue of Microorganisms (GCM) 10K type strain sequencing project: providing services to taxonomists for standard genome sequencing and annotation.</title>
        <authorList>
            <consortium name="The Broad Institute Genomics Platform"/>
            <consortium name="The Broad Institute Genome Sequencing Center for Infectious Disease"/>
            <person name="Wu L."/>
            <person name="Ma J."/>
        </authorList>
    </citation>
    <scope>NUCLEOTIDE SEQUENCE [LARGE SCALE GENOMIC DNA]</scope>
    <source>
        <strain evidence="10">KCTC 42211</strain>
    </source>
</reference>
<dbReference type="CDD" id="cd01400">
    <property type="entry name" value="6PGL"/>
    <property type="match status" value="1"/>
</dbReference>
<dbReference type="Gene3D" id="3.40.50.1360">
    <property type="match status" value="1"/>
</dbReference>
<comment type="pathway">
    <text evidence="3 7">Carbohydrate degradation; pentose phosphate pathway; D-ribulose 5-phosphate from D-glucose 6-phosphate (oxidative stage): step 2/3.</text>
</comment>
<dbReference type="Proteomes" id="UP001595724">
    <property type="component" value="Unassembled WGS sequence"/>
</dbReference>
<comment type="catalytic activity">
    <reaction evidence="1 7">
        <text>6-phospho-D-glucono-1,5-lactone + H2O = 6-phospho-D-gluconate + H(+)</text>
        <dbReference type="Rhea" id="RHEA:12556"/>
        <dbReference type="ChEBI" id="CHEBI:15377"/>
        <dbReference type="ChEBI" id="CHEBI:15378"/>
        <dbReference type="ChEBI" id="CHEBI:57955"/>
        <dbReference type="ChEBI" id="CHEBI:58759"/>
        <dbReference type="EC" id="3.1.1.31"/>
    </reaction>
</comment>
<accession>A0ABV7UW43</accession>
<evidence type="ECO:0000256" key="2">
    <source>
        <dbReference type="ARBA" id="ARBA00002681"/>
    </source>
</evidence>
<keyword evidence="10" id="KW-1185">Reference proteome</keyword>
<dbReference type="SUPFAM" id="SSF100950">
    <property type="entry name" value="NagB/RpiA/CoA transferase-like"/>
    <property type="match status" value="1"/>
</dbReference>
<evidence type="ECO:0000256" key="1">
    <source>
        <dbReference type="ARBA" id="ARBA00000832"/>
    </source>
</evidence>
<evidence type="ECO:0000256" key="7">
    <source>
        <dbReference type="RuleBase" id="RU365095"/>
    </source>
</evidence>
<dbReference type="EMBL" id="JBHRYF010000009">
    <property type="protein sequence ID" value="MFC3660953.1"/>
    <property type="molecule type" value="Genomic_DNA"/>
</dbReference>
<keyword evidence="7 9" id="KW-0378">Hydrolase</keyword>
<evidence type="ECO:0000256" key="3">
    <source>
        <dbReference type="ARBA" id="ARBA00004961"/>
    </source>
</evidence>
<protein>
    <recommendedName>
        <fullName evidence="6 7">6-phosphogluconolactonase</fullName>
        <shortName evidence="7">6PGL</shortName>
        <ecNumber evidence="5 7">3.1.1.31</ecNumber>
    </recommendedName>
</protein>
<evidence type="ECO:0000256" key="5">
    <source>
        <dbReference type="ARBA" id="ARBA00013198"/>
    </source>
</evidence>
<dbReference type="InterPro" id="IPR039104">
    <property type="entry name" value="6PGL"/>
</dbReference>
<dbReference type="EC" id="3.1.1.31" evidence="5 7"/>
<comment type="similarity">
    <text evidence="4 7">Belongs to the glucosamine/galactosamine-6-phosphate isomerase family. 6-phosphogluconolactonase subfamily.</text>
</comment>
<dbReference type="NCBIfam" id="TIGR01198">
    <property type="entry name" value="pgl"/>
    <property type="match status" value="1"/>
</dbReference>
<evidence type="ECO:0000256" key="4">
    <source>
        <dbReference type="ARBA" id="ARBA00010662"/>
    </source>
</evidence>
<feature type="domain" description="Glucosamine/galactosamine-6-phosphate isomerase" evidence="8">
    <location>
        <begin position="26"/>
        <end position="233"/>
    </location>
</feature>
<dbReference type="PANTHER" id="PTHR11054">
    <property type="entry name" value="6-PHOSPHOGLUCONOLACTONASE"/>
    <property type="match status" value="1"/>
</dbReference>
<gene>
    <name evidence="7 9" type="primary">pgl</name>
    <name evidence="9" type="ORF">ACFOM9_12815</name>
</gene>
<evidence type="ECO:0000313" key="10">
    <source>
        <dbReference type="Proteomes" id="UP001595724"/>
    </source>
</evidence>
<proteinExistence type="inferred from homology"/>
<sequence length="247" mass="27073">MTERDDGKPDMEIAGPRVHFLSYQSAEQWAWAGAVTLAAELRRALEQRPRARLLLSGGSTPGPVYEALSRAPLDWHRIDVALVDERWLQPDDPDSNSHLVRATLLHDKAAKARFETLTRTGRSIEEAVATANLHASQAPDAVVLGMGDDGHTASLFPGLRGLDQLLASPNPYVSVDAAGCPGAGPWPRRISLTPAGLAPSRMRLLLIRGEHKRRLFERAMDGIDPLELPIRLAFTTPGARLRVHWCP</sequence>
<evidence type="ECO:0000256" key="6">
    <source>
        <dbReference type="ARBA" id="ARBA00020337"/>
    </source>
</evidence>
<dbReference type="RefSeq" id="WP_386711453.1">
    <property type="nucleotide sequence ID" value="NZ_JBHRYF010000009.1"/>
</dbReference>
<organism evidence="9 10">
    <name type="scientific">Luteimonas notoginsengisoli</name>
    <dbReference type="NCBI Taxonomy" id="1578200"/>
    <lineage>
        <taxon>Bacteria</taxon>
        <taxon>Pseudomonadati</taxon>
        <taxon>Pseudomonadota</taxon>
        <taxon>Gammaproteobacteria</taxon>
        <taxon>Lysobacterales</taxon>
        <taxon>Lysobacteraceae</taxon>
        <taxon>Luteimonas</taxon>
    </lineage>
</organism>
<evidence type="ECO:0000313" key="9">
    <source>
        <dbReference type="EMBL" id="MFC3660953.1"/>
    </source>
</evidence>
<dbReference type="InterPro" id="IPR037171">
    <property type="entry name" value="NagB/RpiA_transferase-like"/>
</dbReference>
<comment type="caution">
    <text evidence="9">The sequence shown here is derived from an EMBL/GenBank/DDBJ whole genome shotgun (WGS) entry which is preliminary data.</text>
</comment>
<dbReference type="PANTHER" id="PTHR11054:SF0">
    <property type="entry name" value="6-PHOSPHOGLUCONOLACTONASE"/>
    <property type="match status" value="1"/>
</dbReference>
<dbReference type="Pfam" id="PF01182">
    <property type="entry name" value="Glucosamine_iso"/>
    <property type="match status" value="1"/>
</dbReference>
<dbReference type="InterPro" id="IPR006148">
    <property type="entry name" value="Glc/Gal-6P_isomerase"/>
</dbReference>
<evidence type="ECO:0000259" key="8">
    <source>
        <dbReference type="Pfam" id="PF01182"/>
    </source>
</evidence>
<comment type="function">
    <text evidence="2 7">Hydrolysis of 6-phosphogluconolactone to 6-phosphogluconate.</text>
</comment>
<dbReference type="GO" id="GO:0017057">
    <property type="term" value="F:6-phosphogluconolactonase activity"/>
    <property type="evidence" value="ECO:0007669"/>
    <property type="project" value="UniProtKB-EC"/>
</dbReference>
<name>A0ABV7UW43_9GAMM</name>
<dbReference type="InterPro" id="IPR005900">
    <property type="entry name" value="6-phosphogluconolactonase_DevB"/>
</dbReference>